<name>A0ABX0RDX9_9GAMM</name>
<gene>
    <name evidence="4" type="ORF">F3J40_12180</name>
</gene>
<accession>A0ABX0RDX9</accession>
<keyword evidence="5" id="KW-1185">Reference proteome</keyword>
<protein>
    <submittedName>
        <fullName evidence="4">Fumarylacetoacetate hydrolase family protein</fullName>
    </submittedName>
</protein>
<evidence type="ECO:0000313" key="5">
    <source>
        <dbReference type="Proteomes" id="UP001515683"/>
    </source>
</evidence>
<evidence type="ECO:0000259" key="3">
    <source>
        <dbReference type="Pfam" id="PF01557"/>
    </source>
</evidence>
<keyword evidence="2" id="KW-0479">Metal-binding</keyword>
<evidence type="ECO:0000313" key="4">
    <source>
        <dbReference type="EMBL" id="NIF22353.1"/>
    </source>
</evidence>
<comment type="caution">
    <text evidence="4">The sequence shown here is derived from an EMBL/GenBank/DDBJ whole genome shotgun (WGS) entry which is preliminary data.</text>
</comment>
<reference evidence="4 5" key="1">
    <citation type="journal article" date="2019" name="bioRxiv">
        <title>Bacteria contribute to plant secondary compound degradation in a generalist herbivore system.</title>
        <authorList>
            <person name="Francoeur C.B."/>
            <person name="Khadempour L."/>
            <person name="Moreira-Soto R.D."/>
            <person name="Gotting K."/>
            <person name="Book A.J."/>
            <person name="Pinto-Tomas A.A."/>
            <person name="Keefover-Ring K."/>
            <person name="Currie C.R."/>
        </authorList>
    </citation>
    <scope>NUCLEOTIDE SEQUENCE [LARGE SCALE GENOMIC DNA]</scope>
    <source>
        <strain evidence="4">Acro-835</strain>
    </source>
</reference>
<dbReference type="GO" id="GO:0016787">
    <property type="term" value="F:hydrolase activity"/>
    <property type="evidence" value="ECO:0007669"/>
    <property type="project" value="UniProtKB-KW"/>
</dbReference>
<dbReference type="Proteomes" id="UP001515683">
    <property type="component" value="Unassembled WGS sequence"/>
</dbReference>
<evidence type="ECO:0000256" key="1">
    <source>
        <dbReference type="ARBA" id="ARBA00010211"/>
    </source>
</evidence>
<dbReference type="Gene3D" id="3.90.850.10">
    <property type="entry name" value="Fumarylacetoacetase-like, C-terminal domain"/>
    <property type="match status" value="1"/>
</dbReference>
<dbReference type="EMBL" id="VWXF01000004">
    <property type="protein sequence ID" value="NIF22353.1"/>
    <property type="molecule type" value="Genomic_DNA"/>
</dbReference>
<dbReference type="RefSeq" id="WP_167014957.1">
    <property type="nucleotide sequence ID" value="NZ_VWXF01000004.1"/>
</dbReference>
<dbReference type="SUPFAM" id="SSF56529">
    <property type="entry name" value="FAH"/>
    <property type="match status" value="1"/>
</dbReference>
<comment type="similarity">
    <text evidence="1">Belongs to the FAH family.</text>
</comment>
<dbReference type="InterPro" id="IPR051121">
    <property type="entry name" value="FAH"/>
</dbReference>
<dbReference type="PANTHER" id="PTHR42796:SF4">
    <property type="entry name" value="FUMARYLACETOACETATE HYDROLASE DOMAIN-CONTAINING PROTEIN 2A"/>
    <property type="match status" value="1"/>
</dbReference>
<proteinExistence type="inferred from homology"/>
<dbReference type="Pfam" id="PF01557">
    <property type="entry name" value="FAA_hydrolase"/>
    <property type="match status" value="1"/>
</dbReference>
<dbReference type="InterPro" id="IPR036663">
    <property type="entry name" value="Fumarylacetoacetase_C_sf"/>
</dbReference>
<keyword evidence="4" id="KW-0378">Hydrolase</keyword>
<evidence type="ECO:0000256" key="2">
    <source>
        <dbReference type="ARBA" id="ARBA00022723"/>
    </source>
</evidence>
<organism evidence="4 5">
    <name type="scientific">Candidatus Pantoea multigeneris</name>
    <dbReference type="NCBI Taxonomy" id="2608357"/>
    <lineage>
        <taxon>Bacteria</taxon>
        <taxon>Pseudomonadati</taxon>
        <taxon>Pseudomonadota</taxon>
        <taxon>Gammaproteobacteria</taxon>
        <taxon>Enterobacterales</taxon>
        <taxon>Erwiniaceae</taxon>
        <taxon>Pantoea</taxon>
    </lineage>
</organism>
<sequence length="288" mass="31911">MKLVRFTQDGRTRIGKVINEQVVDLSTIPGVGESMRQLLADLPRLSGVIVAASQPCFHLNEVELEAPLHDPQKFLAIGMNYRKHADEARLAGIPIPESQLWFNKQVSCIHGPYAPVVKPDVSEKMDYEIELGVVIGKRCRHVKASEAAAVIAGYLIVNDVSARDWLHKSPTFTLGKSFDTHGPIGPWITTADEIDDPLQLEMKLYINKELRQHSLTGDMIYDIYAQIEYLSTVMTLEPGDILATGTPSGIGAPTGRFLQPGDVMRLEIEKLGFIENRVVAETPREATL</sequence>
<dbReference type="InterPro" id="IPR011234">
    <property type="entry name" value="Fumarylacetoacetase-like_C"/>
</dbReference>
<feature type="domain" description="Fumarylacetoacetase-like C-terminal" evidence="3">
    <location>
        <begin position="74"/>
        <end position="279"/>
    </location>
</feature>
<dbReference type="PANTHER" id="PTHR42796">
    <property type="entry name" value="FUMARYLACETOACETATE HYDROLASE DOMAIN-CONTAINING PROTEIN 2A-RELATED"/>
    <property type="match status" value="1"/>
</dbReference>